<dbReference type="STRING" id="362418.IW19_08875"/>
<evidence type="ECO:0008006" key="3">
    <source>
        <dbReference type="Google" id="ProtNLM"/>
    </source>
</evidence>
<keyword evidence="2" id="KW-1185">Reference proteome</keyword>
<dbReference type="EMBL" id="JPRL01000001">
    <property type="protein sequence ID" value="KFF05622.1"/>
    <property type="molecule type" value="Genomic_DNA"/>
</dbReference>
<gene>
    <name evidence="1" type="ORF">IW19_08875</name>
</gene>
<dbReference type="Proteomes" id="UP000028715">
    <property type="component" value="Unassembled WGS sequence"/>
</dbReference>
<sequence length="290" mass="33816">MGTWGTGIKSNDTSSDIYDDFFKLYNEGKSVKEISDQLVTENKELIENKSDSNNFWFALALCQWECKQLENPLLEKIKKIIESKSDLLIWKELEATDVDIKQREIDLNKFLTKLQTEKKTAKKIVITKYYNSIFKKGDCFIFKMIDGNYGGALVLTDEQNTEIGANFIALTDISKIEKPTINDFKEAEVYIKREKDVNHLLAKFGKIKIEVNDISQIGMVTAVDFKREKIEFETIGNLKLYREYKIGNSFRGIPWNQLLQIVPNKENDEKLYGKPKTKIKLSKWTKWHWL</sequence>
<dbReference type="AlphaFoldDB" id="A0A085ZMF8"/>
<evidence type="ECO:0000313" key="1">
    <source>
        <dbReference type="EMBL" id="KFF05622.1"/>
    </source>
</evidence>
<evidence type="ECO:0000313" key="2">
    <source>
        <dbReference type="Proteomes" id="UP000028715"/>
    </source>
</evidence>
<accession>A0A085ZMF8</accession>
<dbReference type="eggNOG" id="ENOG502Z8SP">
    <property type="taxonomic scope" value="Bacteria"/>
</dbReference>
<reference evidence="1 2" key="1">
    <citation type="submission" date="2014-07" db="EMBL/GenBank/DDBJ databases">
        <title>Genome of Flavobacterium reichenbachii LMG 25512.</title>
        <authorList>
            <person name="Stropko S.J."/>
            <person name="Pipes S.E."/>
            <person name="Newman J.D."/>
        </authorList>
    </citation>
    <scope>NUCLEOTIDE SEQUENCE [LARGE SCALE GENOMIC DNA]</scope>
    <source>
        <strain evidence="1 2">LMG 25512</strain>
    </source>
</reference>
<comment type="caution">
    <text evidence="1">The sequence shown here is derived from an EMBL/GenBank/DDBJ whole genome shotgun (WGS) entry which is preliminary data.</text>
</comment>
<proteinExistence type="predicted"/>
<dbReference type="RefSeq" id="WP_035683215.1">
    <property type="nucleotide sequence ID" value="NZ_JPRL01000001.1"/>
</dbReference>
<organism evidence="1 2">
    <name type="scientific">Flavobacterium reichenbachii</name>
    <dbReference type="NCBI Taxonomy" id="362418"/>
    <lineage>
        <taxon>Bacteria</taxon>
        <taxon>Pseudomonadati</taxon>
        <taxon>Bacteroidota</taxon>
        <taxon>Flavobacteriia</taxon>
        <taxon>Flavobacteriales</taxon>
        <taxon>Flavobacteriaceae</taxon>
        <taxon>Flavobacterium</taxon>
    </lineage>
</organism>
<dbReference type="OrthoDB" id="362700at2"/>
<protein>
    <recommendedName>
        <fullName evidence="3">DUF4259 domain-containing protein</fullName>
    </recommendedName>
</protein>
<name>A0A085ZMF8_9FLAO</name>